<reference evidence="3" key="1">
    <citation type="submission" date="2016-10" db="EMBL/GenBank/DDBJ databases">
        <authorList>
            <person name="Varghese N."/>
            <person name="Submissions S."/>
        </authorList>
    </citation>
    <scope>NUCLEOTIDE SEQUENCE [LARGE SCALE GENOMIC DNA]</scope>
    <source>
        <strain evidence="3">Z-7934</strain>
    </source>
</reference>
<dbReference type="Pfam" id="PF01206">
    <property type="entry name" value="TusA"/>
    <property type="match status" value="1"/>
</dbReference>
<keyword evidence="3" id="KW-1185">Reference proteome</keyword>
<dbReference type="CDD" id="cd03421">
    <property type="entry name" value="SirA_like_N"/>
    <property type="match status" value="1"/>
</dbReference>
<organism evidence="2 3">
    <name type="scientific">Tindallia magadiensis</name>
    <dbReference type="NCBI Taxonomy" id="69895"/>
    <lineage>
        <taxon>Bacteria</taxon>
        <taxon>Bacillati</taxon>
        <taxon>Bacillota</taxon>
        <taxon>Clostridia</taxon>
        <taxon>Peptostreptococcales</taxon>
        <taxon>Tindalliaceae</taxon>
        <taxon>Tindallia</taxon>
    </lineage>
</organism>
<gene>
    <name evidence="2" type="ORF">SAMN05192551_105152</name>
</gene>
<evidence type="ECO:0000313" key="2">
    <source>
        <dbReference type="EMBL" id="SFI01989.1"/>
    </source>
</evidence>
<evidence type="ECO:0000313" key="3">
    <source>
        <dbReference type="Proteomes" id="UP000199287"/>
    </source>
</evidence>
<proteinExistence type="predicted"/>
<dbReference type="RefSeq" id="WP_093372107.1">
    <property type="nucleotide sequence ID" value="NZ_FOQA01000005.1"/>
</dbReference>
<dbReference type="Proteomes" id="UP000199287">
    <property type="component" value="Unassembled WGS sequence"/>
</dbReference>
<protein>
    <submittedName>
        <fullName evidence="2">TusA-related sulfurtransferase</fullName>
    </submittedName>
</protein>
<dbReference type="SUPFAM" id="SSF64307">
    <property type="entry name" value="SirA-like"/>
    <property type="match status" value="1"/>
</dbReference>
<dbReference type="InterPro" id="IPR001455">
    <property type="entry name" value="TusA-like"/>
</dbReference>
<dbReference type="STRING" id="69895.SAMN05192551_105152"/>
<dbReference type="GO" id="GO:0016740">
    <property type="term" value="F:transferase activity"/>
    <property type="evidence" value="ECO:0007669"/>
    <property type="project" value="UniProtKB-KW"/>
</dbReference>
<name>A0A1I3ESQ1_9FIRM</name>
<dbReference type="InterPro" id="IPR036868">
    <property type="entry name" value="TusA-like_sf"/>
</dbReference>
<dbReference type="OrthoDB" id="9797352at2"/>
<keyword evidence="2" id="KW-0808">Transferase</keyword>
<sequence>MNKIDTSGLSCPQPVLLTKKALQSEPESLTILVDNETAKANVLRYLKRAGYQVDWEEAGESIQLLATKS</sequence>
<feature type="domain" description="UPF0033" evidence="1">
    <location>
        <begin position="3"/>
        <end position="65"/>
    </location>
</feature>
<dbReference type="EMBL" id="FOQA01000005">
    <property type="protein sequence ID" value="SFI01989.1"/>
    <property type="molecule type" value="Genomic_DNA"/>
</dbReference>
<dbReference type="Gene3D" id="3.30.110.40">
    <property type="entry name" value="TusA-like domain"/>
    <property type="match status" value="1"/>
</dbReference>
<evidence type="ECO:0000259" key="1">
    <source>
        <dbReference type="Pfam" id="PF01206"/>
    </source>
</evidence>
<accession>A0A1I3ESQ1</accession>
<dbReference type="AlphaFoldDB" id="A0A1I3ESQ1"/>